<sequence length="35" mass="4441">LELWEQIKDNPELNKAFKHYERYINAFFYELLTTY</sequence>
<name>X1GEN8_9ZZZZ</name>
<dbReference type="EMBL" id="BARU01012807">
    <property type="protein sequence ID" value="GAH31468.1"/>
    <property type="molecule type" value="Genomic_DNA"/>
</dbReference>
<feature type="non-terminal residue" evidence="1">
    <location>
        <position position="1"/>
    </location>
</feature>
<organism evidence="1">
    <name type="scientific">marine sediment metagenome</name>
    <dbReference type="NCBI Taxonomy" id="412755"/>
    <lineage>
        <taxon>unclassified sequences</taxon>
        <taxon>metagenomes</taxon>
        <taxon>ecological metagenomes</taxon>
    </lineage>
</organism>
<reference evidence="1" key="1">
    <citation type="journal article" date="2014" name="Front. Microbiol.">
        <title>High frequency of phylogenetically diverse reductive dehalogenase-homologous genes in deep subseafloor sedimentary metagenomes.</title>
        <authorList>
            <person name="Kawai M."/>
            <person name="Futagami T."/>
            <person name="Toyoda A."/>
            <person name="Takaki Y."/>
            <person name="Nishi S."/>
            <person name="Hori S."/>
            <person name="Arai W."/>
            <person name="Tsubouchi T."/>
            <person name="Morono Y."/>
            <person name="Uchiyama I."/>
            <person name="Ito T."/>
            <person name="Fujiyama A."/>
            <person name="Inagaki F."/>
            <person name="Takami H."/>
        </authorList>
    </citation>
    <scope>NUCLEOTIDE SEQUENCE</scope>
    <source>
        <strain evidence="1">Expedition CK06-06</strain>
    </source>
</reference>
<gene>
    <name evidence="1" type="ORF">S03H2_23447</name>
</gene>
<proteinExistence type="predicted"/>
<accession>X1GEN8</accession>
<evidence type="ECO:0000313" key="1">
    <source>
        <dbReference type="EMBL" id="GAH31468.1"/>
    </source>
</evidence>
<comment type="caution">
    <text evidence="1">The sequence shown here is derived from an EMBL/GenBank/DDBJ whole genome shotgun (WGS) entry which is preliminary data.</text>
</comment>
<protein>
    <submittedName>
        <fullName evidence="1">Uncharacterized protein</fullName>
    </submittedName>
</protein>
<dbReference type="AlphaFoldDB" id="X1GEN8"/>